<accession>A0A1C3WTM8</accession>
<dbReference type="Proteomes" id="UP000183174">
    <property type="component" value="Unassembled WGS sequence"/>
</dbReference>
<dbReference type="EMBL" id="FMAE01000007">
    <property type="protein sequence ID" value="SCB43300.1"/>
    <property type="molecule type" value="Genomic_DNA"/>
</dbReference>
<proteinExistence type="predicted"/>
<sequence>MRILIYKRTHSGDPDAKTGVFGSRDCMGTVRGRQYGAVIGIGGIGPEPHRARIAGKLTWVGIAPHKTFDRSEVLRGPRVTFEHFWHAGEYGPLLKVEYPELARRMFDRNIRVLMYSLANSATRLDREITRILRQARRARCSEHLRKRKPTLSNCPSSGTAVRKPVCLSKVEKRAKHRCDSTPKSCGTSNITPKHRCLVVPKTNKAY</sequence>
<evidence type="ECO:0000313" key="2">
    <source>
        <dbReference type="Proteomes" id="UP000183174"/>
    </source>
</evidence>
<evidence type="ECO:0000313" key="1">
    <source>
        <dbReference type="EMBL" id="SCB43300.1"/>
    </source>
</evidence>
<organism evidence="1 2">
    <name type="scientific">Bradyrhizobium yuanmingense</name>
    <dbReference type="NCBI Taxonomy" id="108015"/>
    <lineage>
        <taxon>Bacteria</taxon>
        <taxon>Pseudomonadati</taxon>
        <taxon>Pseudomonadota</taxon>
        <taxon>Alphaproteobacteria</taxon>
        <taxon>Hyphomicrobiales</taxon>
        <taxon>Nitrobacteraceae</taxon>
        <taxon>Bradyrhizobium</taxon>
    </lineage>
</organism>
<name>A0A1C3WTM8_9BRAD</name>
<protein>
    <submittedName>
        <fullName evidence="1">Uncharacterized protein</fullName>
    </submittedName>
</protein>
<dbReference type="AlphaFoldDB" id="A0A1C3WTM8"/>
<reference evidence="1 2" key="1">
    <citation type="submission" date="2016-08" db="EMBL/GenBank/DDBJ databases">
        <authorList>
            <person name="Seilhamer J.J."/>
        </authorList>
    </citation>
    <scope>NUCLEOTIDE SEQUENCE [LARGE SCALE GENOMIC DNA]</scope>
    <source>
        <strain evidence="1 2">CCBAU 10071</strain>
    </source>
</reference>
<gene>
    <name evidence="1" type="ORF">GA0061099_1007244</name>
</gene>